<evidence type="ECO:0000256" key="1">
    <source>
        <dbReference type="ARBA" id="ARBA00022723"/>
    </source>
</evidence>
<feature type="compositionally biased region" description="Polar residues" evidence="3">
    <location>
        <begin position="135"/>
        <end position="145"/>
    </location>
</feature>
<sequence length="145" mass="16221">MPGKLYVSNLRAKCLPGINQNGQSDPFAELSVQGSKKKTEVIKDELNPVWNEKFEWDLQKRALSPDESLHIQVKDWERLGRNRLLGQATVPLKELVKGSSNTMQAEVNLTDSNGRQTAVSDIRRGGGEKIDRGSNRQLPSSDHNK</sequence>
<keyword evidence="2" id="KW-0106">Calcium</keyword>
<feature type="compositionally biased region" description="Basic and acidic residues" evidence="3">
    <location>
        <begin position="121"/>
        <end position="134"/>
    </location>
</feature>
<evidence type="ECO:0000256" key="3">
    <source>
        <dbReference type="SAM" id="MobiDB-lite"/>
    </source>
</evidence>
<dbReference type="PROSITE" id="PS50004">
    <property type="entry name" value="C2"/>
    <property type="match status" value="1"/>
</dbReference>
<dbReference type="InterPro" id="IPR037726">
    <property type="entry name" value="C2A_Ferlin"/>
</dbReference>
<dbReference type="GO" id="GO:0046872">
    <property type="term" value="F:metal ion binding"/>
    <property type="evidence" value="ECO:0007669"/>
    <property type="project" value="UniProtKB-KW"/>
</dbReference>
<accession>A7SHB9</accession>
<dbReference type="AlphaFoldDB" id="A7SHB9"/>
<feature type="domain" description="C2" evidence="4">
    <location>
        <begin position="1"/>
        <end position="105"/>
    </location>
</feature>
<dbReference type="InterPro" id="IPR000008">
    <property type="entry name" value="C2_dom"/>
</dbReference>
<keyword evidence="6" id="KW-1185">Reference proteome</keyword>
<dbReference type="Gene3D" id="2.60.40.150">
    <property type="entry name" value="C2 domain"/>
    <property type="match status" value="1"/>
</dbReference>
<dbReference type="HOGENOM" id="CLU_1789131_0_0_1"/>
<dbReference type="EMBL" id="DS469659">
    <property type="protein sequence ID" value="EDO36862.1"/>
    <property type="molecule type" value="Genomic_DNA"/>
</dbReference>
<evidence type="ECO:0000313" key="5">
    <source>
        <dbReference type="EMBL" id="EDO36862.1"/>
    </source>
</evidence>
<dbReference type="InterPro" id="IPR035892">
    <property type="entry name" value="C2_domain_sf"/>
</dbReference>
<dbReference type="PRINTS" id="PR00360">
    <property type="entry name" value="C2DOMAIN"/>
</dbReference>
<dbReference type="eggNOG" id="KOG1326">
    <property type="taxonomic scope" value="Eukaryota"/>
</dbReference>
<dbReference type="SMART" id="SM00239">
    <property type="entry name" value="C2"/>
    <property type="match status" value="1"/>
</dbReference>
<dbReference type="SUPFAM" id="SSF49562">
    <property type="entry name" value="C2 domain (Calcium/lipid-binding domain, CaLB)"/>
    <property type="match status" value="1"/>
</dbReference>
<dbReference type="PhylomeDB" id="A7SHB9"/>
<proteinExistence type="predicted"/>
<evidence type="ECO:0000259" key="4">
    <source>
        <dbReference type="PROSITE" id="PS50004"/>
    </source>
</evidence>
<dbReference type="PANTHER" id="PTHR45911">
    <property type="entry name" value="C2 DOMAIN-CONTAINING PROTEIN"/>
    <property type="match status" value="1"/>
</dbReference>
<keyword evidence="1" id="KW-0479">Metal-binding</keyword>
<dbReference type="Proteomes" id="UP000001593">
    <property type="component" value="Unassembled WGS sequence"/>
</dbReference>
<dbReference type="InParanoid" id="A7SHB9"/>
<evidence type="ECO:0000256" key="2">
    <source>
        <dbReference type="ARBA" id="ARBA00022837"/>
    </source>
</evidence>
<evidence type="ECO:0000313" key="6">
    <source>
        <dbReference type="Proteomes" id="UP000001593"/>
    </source>
</evidence>
<name>A7SHB9_NEMVE</name>
<dbReference type="CDD" id="cd08373">
    <property type="entry name" value="C2A_Ferlin"/>
    <property type="match status" value="1"/>
</dbReference>
<gene>
    <name evidence="5" type="ORF">NEMVEDRAFT_v1g212291</name>
</gene>
<protein>
    <recommendedName>
        <fullName evidence="4">C2 domain-containing protein</fullName>
    </recommendedName>
</protein>
<feature type="region of interest" description="Disordered" evidence="3">
    <location>
        <begin position="106"/>
        <end position="145"/>
    </location>
</feature>
<feature type="compositionally biased region" description="Polar residues" evidence="3">
    <location>
        <begin position="106"/>
        <end position="119"/>
    </location>
</feature>
<reference evidence="5 6" key="1">
    <citation type="journal article" date="2007" name="Science">
        <title>Sea anemone genome reveals ancestral eumetazoan gene repertoire and genomic organization.</title>
        <authorList>
            <person name="Putnam N.H."/>
            <person name="Srivastava M."/>
            <person name="Hellsten U."/>
            <person name="Dirks B."/>
            <person name="Chapman J."/>
            <person name="Salamov A."/>
            <person name="Terry A."/>
            <person name="Shapiro H."/>
            <person name="Lindquist E."/>
            <person name="Kapitonov V.V."/>
            <person name="Jurka J."/>
            <person name="Genikhovich G."/>
            <person name="Grigoriev I.V."/>
            <person name="Lucas S.M."/>
            <person name="Steele R.E."/>
            <person name="Finnerty J.R."/>
            <person name="Technau U."/>
            <person name="Martindale M.Q."/>
            <person name="Rokhsar D.S."/>
        </authorList>
    </citation>
    <scope>NUCLEOTIDE SEQUENCE [LARGE SCALE GENOMIC DNA]</scope>
    <source>
        <strain evidence="6">CH2 X CH6</strain>
    </source>
</reference>
<organism evidence="5 6">
    <name type="scientific">Nematostella vectensis</name>
    <name type="common">Starlet sea anemone</name>
    <dbReference type="NCBI Taxonomy" id="45351"/>
    <lineage>
        <taxon>Eukaryota</taxon>
        <taxon>Metazoa</taxon>
        <taxon>Cnidaria</taxon>
        <taxon>Anthozoa</taxon>
        <taxon>Hexacorallia</taxon>
        <taxon>Actiniaria</taxon>
        <taxon>Edwardsiidae</taxon>
        <taxon>Nematostella</taxon>
    </lineage>
</organism>
<dbReference type="Pfam" id="PF00168">
    <property type="entry name" value="C2"/>
    <property type="match status" value="1"/>
</dbReference>